<dbReference type="Gene3D" id="1.10.287.950">
    <property type="entry name" value="Methyl-accepting chemotaxis protein"/>
    <property type="match status" value="1"/>
</dbReference>
<dbReference type="SMART" id="SM00283">
    <property type="entry name" value="MA"/>
    <property type="match status" value="1"/>
</dbReference>
<comment type="similarity">
    <text evidence="3">Belongs to the methyl-accepting chemotaxis (MCP) protein family.</text>
</comment>
<evidence type="ECO:0000256" key="3">
    <source>
        <dbReference type="ARBA" id="ARBA00029447"/>
    </source>
</evidence>
<feature type="domain" description="HAMP" evidence="7">
    <location>
        <begin position="345"/>
        <end position="397"/>
    </location>
</feature>
<feature type="domain" description="Methyl-accepting transducer" evidence="6">
    <location>
        <begin position="402"/>
        <end position="638"/>
    </location>
</feature>
<sequence length="674" mass="73070">MKLSVAMRVILGFTVITALLLFSGASSLFSLSTVNTSQKQVNDVAIPTLNAVSNLQLKIAASHTVGLEVYYTDTTSKLDQNVGLFEQSLVELAGALTTLDTIQFDNREFTDKRQSAANIVASYDKLARESISAHRNSLVARQQALDSFDEISDAADDAGGYLLDLLDATESEDDEASQLVASLANSLEAKTVSIQTVLQDVLTMTRTEQLKTGKSEIDFVIRDIQGTFSQIAQYQDQLQEPEYVDDAKDAIDSLIQMLTSSQSPLSQQRIAIEQQQTAELRHDQFEAQSKELSTLLIAMAETVSQFSQQAQQDVTQVVSSGKQINTIVMIISVLLAAGIAFVVVRSIIRPLNRVNSMLKTIASGDLTHRLEDSQNDEFGVLSGNVNILTDNLRQLINGIVDRSSQLGSAAEQTSAITEQTTASIQQQRSEIEQVAAATTEMNSTAQQVVNSANDTLAAIKHADDEAEHVKELALTNRQTMESLAEEVDNASAVINQLHEDSTSISSVLDVIRGVAEQTNLLALNAAIEAARAGEQGRGFAVVADEVRSLASRTQQSTQEINDMIEKLQEGAERAVKSMVQGKEKATQCVKQTEESTNALQVITDSVHHAHDISSQINTAAQEQTSVTAQISERLEQIVTIAEENASGAQQTSQASHQVSELSTQLKQSIEQFVV</sequence>
<dbReference type="PROSITE" id="PS50885">
    <property type="entry name" value="HAMP"/>
    <property type="match status" value="1"/>
</dbReference>
<evidence type="ECO:0000259" key="6">
    <source>
        <dbReference type="PROSITE" id="PS50111"/>
    </source>
</evidence>
<comment type="caution">
    <text evidence="8">The sequence shown here is derived from an EMBL/GenBank/DDBJ whole genome shotgun (WGS) entry which is preliminary data.</text>
</comment>
<evidence type="ECO:0000313" key="8">
    <source>
        <dbReference type="EMBL" id="MBW8192314.1"/>
    </source>
</evidence>
<evidence type="ECO:0000256" key="1">
    <source>
        <dbReference type="ARBA" id="ARBA00004370"/>
    </source>
</evidence>
<reference evidence="8" key="1">
    <citation type="submission" date="2021-07" db="EMBL/GenBank/DDBJ databases">
        <title>Neiella marina sp. nov., isolated from the intestinal content of sea cucumber Apostichopus japonicus.</title>
        <authorList>
            <person name="Bai X."/>
        </authorList>
    </citation>
    <scope>NUCLEOTIDE SEQUENCE</scope>
    <source>
        <strain evidence="8">126</strain>
    </source>
</reference>
<evidence type="ECO:0000259" key="7">
    <source>
        <dbReference type="PROSITE" id="PS50885"/>
    </source>
</evidence>
<proteinExistence type="inferred from homology"/>
<dbReference type="SMART" id="SM00304">
    <property type="entry name" value="HAMP"/>
    <property type="match status" value="1"/>
</dbReference>
<keyword evidence="5" id="KW-1133">Transmembrane helix</keyword>
<dbReference type="PANTHER" id="PTHR32089">
    <property type="entry name" value="METHYL-ACCEPTING CHEMOTAXIS PROTEIN MCPB"/>
    <property type="match status" value="1"/>
</dbReference>
<keyword evidence="9" id="KW-1185">Reference proteome</keyword>
<name>A0ABS7EJA8_9GAMM</name>
<dbReference type="InterPro" id="IPR003660">
    <property type="entry name" value="HAMP_dom"/>
</dbReference>
<evidence type="ECO:0000256" key="5">
    <source>
        <dbReference type="SAM" id="Phobius"/>
    </source>
</evidence>
<dbReference type="RefSeq" id="WP_220104938.1">
    <property type="nucleotide sequence ID" value="NZ_JAHZSS010000021.1"/>
</dbReference>
<dbReference type="PROSITE" id="PS50111">
    <property type="entry name" value="CHEMOTAXIS_TRANSDUC_2"/>
    <property type="match status" value="1"/>
</dbReference>
<dbReference type="Pfam" id="PF00015">
    <property type="entry name" value="MCPsignal"/>
    <property type="match status" value="1"/>
</dbReference>
<dbReference type="Proteomes" id="UP001166251">
    <property type="component" value="Unassembled WGS sequence"/>
</dbReference>
<feature type="transmembrane region" description="Helical" evidence="5">
    <location>
        <begin position="327"/>
        <end position="348"/>
    </location>
</feature>
<keyword evidence="2 4" id="KW-0807">Transducer</keyword>
<organism evidence="8 9">
    <name type="scientific">Neiella holothuriorum</name>
    <dbReference type="NCBI Taxonomy" id="2870530"/>
    <lineage>
        <taxon>Bacteria</taxon>
        <taxon>Pseudomonadati</taxon>
        <taxon>Pseudomonadota</taxon>
        <taxon>Gammaproteobacteria</taxon>
        <taxon>Alteromonadales</taxon>
        <taxon>Echinimonadaceae</taxon>
        <taxon>Neiella</taxon>
    </lineage>
</organism>
<evidence type="ECO:0000313" key="9">
    <source>
        <dbReference type="Proteomes" id="UP001166251"/>
    </source>
</evidence>
<dbReference type="EMBL" id="JAHZSS010000021">
    <property type="protein sequence ID" value="MBW8192314.1"/>
    <property type="molecule type" value="Genomic_DNA"/>
</dbReference>
<dbReference type="CDD" id="cd11386">
    <property type="entry name" value="MCP_signal"/>
    <property type="match status" value="1"/>
</dbReference>
<protein>
    <submittedName>
        <fullName evidence="8">Methyl-accepting chemotaxis protein</fullName>
    </submittedName>
</protein>
<evidence type="ECO:0000256" key="4">
    <source>
        <dbReference type="PROSITE-ProRule" id="PRU00284"/>
    </source>
</evidence>
<dbReference type="CDD" id="cd06225">
    <property type="entry name" value="HAMP"/>
    <property type="match status" value="1"/>
</dbReference>
<comment type="subcellular location">
    <subcellularLocation>
        <location evidence="1">Membrane</location>
    </subcellularLocation>
</comment>
<keyword evidence="5" id="KW-0812">Transmembrane</keyword>
<dbReference type="PANTHER" id="PTHR32089:SF70">
    <property type="entry name" value="ENERGY TAXIS MODULATING METHYL ACCEPTING SENSORY TRANSDUCER"/>
    <property type="match status" value="1"/>
</dbReference>
<dbReference type="Pfam" id="PF00672">
    <property type="entry name" value="HAMP"/>
    <property type="match status" value="1"/>
</dbReference>
<keyword evidence="5" id="KW-0472">Membrane</keyword>
<gene>
    <name evidence="8" type="ORF">K0504_14850</name>
</gene>
<evidence type="ECO:0000256" key="2">
    <source>
        <dbReference type="ARBA" id="ARBA00023224"/>
    </source>
</evidence>
<dbReference type="InterPro" id="IPR004089">
    <property type="entry name" value="MCPsignal_dom"/>
</dbReference>
<dbReference type="SUPFAM" id="SSF58104">
    <property type="entry name" value="Methyl-accepting chemotaxis protein (MCP) signaling domain"/>
    <property type="match status" value="1"/>
</dbReference>
<accession>A0ABS7EJA8</accession>